<accession>A0A1Y2JM50</accession>
<feature type="region of interest" description="Disordered" evidence="1">
    <location>
        <begin position="60"/>
        <end position="82"/>
    </location>
</feature>
<dbReference type="GO" id="GO:0003700">
    <property type="term" value="F:DNA-binding transcription factor activity"/>
    <property type="evidence" value="ECO:0007669"/>
    <property type="project" value="InterPro"/>
</dbReference>
<dbReference type="Proteomes" id="UP000193335">
    <property type="component" value="Unassembled WGS sequence"/>
</dbReference>
<evidence type="ECO:0000313" key="3">
    <source>
        <dbReference type="EMBL" id="OSJ29720.1"/>
    </source>
</evidence>
<dbReference type="PROSITE" id="PS01124">
    <property type="entry name" value="HTH_ARAC_FAMILY_2"/>
    <property type="match status" value="1"/>
</dbReference>
<feature type="compositionally biased region" description="Basic and acidic residues" evidence="1">
    <location>
        <begin position="61"/>
        <end position="70"/>
    </location>
</feature>
<dbReference type="GO" id="GO:0043565">
    <property type="term" value="F:sequence-specific DNA binding"/>
    <property type="evidence" value="ECO:0007669"/>
    <property type="project" value="InterPro"/>
</dbReference>
<organism evidence="3 4">
    <name type="scientific">Bradyrhizobium japonicum</name>
    <dbReference type="NCBI Taxonomy" id="375"/>
    <lineage>
        <taxon>Bacteria</taxon>
        <taxon>Pseudomonadati</taxon>
        <taxon>Pseudomonadota</taxon>
        <taxon>Alphaproteobacteria</taxon>
        <taxon>Hyphomicrobiales</taxon>
        <taxon>Nitrobacteraceae</taxon>
        <taxon>Bradyrhizobium</taxon>
    </lineage>
</organism>
<dbReference type="Pfam" id="PF12833">
    <property type="entry name" value="HTH_18"/>
    <property type="match status" value="1"/>
</dbReference>
<dbReference type="EMBL" id="NAFL01000264">
    <property type="protein sequence ID" value="OSJ29720.1"/>
    <property type="molecule type" value="Genomic_DNA"/>
</dbReference>
<dbReference type="InterPro" id="IPR053142">
    <property type="entry name" value="PchR_regulatory_protein"/>
</dbReference>
<dbReference type="AlphaFoldDB" id="A0A1Y2JM50"/>
<evidence type="ECO:0000259" key="2">
    <source>
        <dbReference type="PROSITE" id="PS01124"/>
    </source>
</evidence>
<dbReference type="InterPro" id="IPR018060">
    <property type="entry name" value="HTH_AraC"/>
</dbReference>
<gene>
    <name evidence="3" type="ORF">BSZ19_26360</name>
</gene>
<feature type="domain" description="HTH araC/xylS-type" evidence="2">
    <location>
        <begin position="1"/>
        <end position="59"/>
    </location>
</feature>
<comment type="caution">
    <text evidence="3">The sequence shown here is derived from an EMBL/GenBank/DDBJ whole genome shotgun (WGS) entry which is preliminary data.</text>
</comment>
<name>A0A1Y2JM50_BRAJP</name>
<evidence type="ECO:0000256" key="1">
    <source>
        <dbReference type="SAM" id="MobiDB-lite"/>
    </source>
</evidence>
<reference evidence="3 4" key="1">
    <citation type="submission" date="2017-03" db="EMBL/GenBank/DDBJ databases">
        <title>Whole genome sequences of fourteen strains of Bradyrhizobium canariense and one strain of Bradyrhizobium japonicum isolated from Lupinus (Papilionoideae: Genisteae) species in Algeria.</title>
        <authorList>
            <person name="Crovadore J."/>
            <person name="Chekireb D."/>
            <person name="Brachmann A."/>
            <person name="Chablais R."/>
            <person name="Cochard B."/>
            <person name="Lefort F."/>
        </authorList>
    </citation>
    <scope>NUCLEOTIDE SEQUENCE [LARGE SCALE GENOMIC DNA]</scope>
    <source>
        <strain evidence="3 4">UBMA197</strain>
    </source>
</reference>
<proteinExistence type="predicted"/>
<dbReference type="RefSeq" id="WP_085402340.1">
    <property type="nucleotide sequence ID" value="NZ_NAFL01000264.1"/>
</dbReference>
<evidence type="ECO:0000313" key="4">
    <source>
        <dbReference type="Proteomes" id="UP000193335"/>
    </source>
</evidence>
<sequence>MRLHDYIRQKRLLAVQRGLLRGAPSVKAVALENGFWHLGDFALAYWTLFGELPSQMRSRAARGEAEDLSPKHSAACDDCCAS</sequence>
<dbReference type="PANTHER" id="PTHR47893:SF1">
    <property type="entry name" value="REGULATORY PROTEIN PCHR"/>
    <property type="match status" value="1"/>
</dbReference>
<protein>
    <recommendedName>
        <fullName evidence="2">HTH araC/xylS-type domain-containing protein</fullName>
    </recommendedName>
</protein>
<dbReference type="Gene3D" id="1.10.10.60">
    <property type="entry name" value="Homeodomain-like"/>
    <property type="match status" value="1"/>
</dbReference>
<dbReference type="PANTHER" id="PTHR47893">
    <property type="entry name" value="REGULATORY PROTEIN PCHR"/>
    <property type="match status" value="1"/>
</dbReference>